<sequence>MTVDTSRTKGSRTLSRGAARMAEIQAIQAAHHREVETAVSQHKKNSAHFQSLAEVVATKSSFLGERFPHVDAVWARGLGRNALFAAQAFAPMDPAVYAGIKASISPTRRAFVLPQIPHSLKTRRKRGAQYEDDEYTTSLAAAMVDSFKAGLGDPSDLWLYPPPDQDSDSDASEEDDPDAIPRRKISTRIANALVIAASSLGKLEMEVDAEEARLRRERHAPSPYAWLIMQPVYAEILEDKYKPLLLFAFMCKPPMVSATGIGMNQINAEAVESAWAYSNPLPAGTKEMGGGMRRSAYDEFDIASSWNQRKQDKIDALLKECTLRLQYMRHEHHRLSRGVSASKAMKKRTEQERRRYLEKVRSMEID</sequence>
<feature type="region of interest" description="Disordered" evidence="1">
    <location>
        <begin position="336"/>
        <end position="355"/>
    </location>
</feature>
<reference evidence="2 3" key="1">
    <citation type="journal article" date="2024" name="J Genomics">
        <title>Draft genome sequencing and assembly of Favolaschia claudopus CIRM-BRFM 2984 isolated from oak limbs.</title>
        <authorList>
            <person name="Navarro D."/>
            <person name="Drula E."/>
            <person name="Chaduli D."/>
            <person name="Cazenave R."/>
            <person name="Ahrendt S."/>
            <person name="Wang J."/>
            <person name="Lipzen A."/>
            <person name="Daum C."/>
            <person name="Barry K."/>
            <person name="Grigoriev I.V."/>
            <person name="Favel A."/>
            <person name="Rosso M.N."/>
            <person name="Martin F."/>
        </authorList>
    </citation>
    <scope>NUCLEOTIDE SEQUENCE [LARGE SCALE GENOMIC DNA]</scope>
    <source>
        <strain evidence="2 3">CIRM-BRFM 2984</strain>
    </source>
</reference>
<dbReference type="Proteomes" id="UP001362999">
    <property type="component" value="Unassembled WGS sequence"/>
</dbReference>
<gene>
    <name evidence="2" type="ORF">R3P38DRAFT_3288173</name>
</gene>
<organism evidence="2 3">
    <name type="scientific">Favolaschia claudopus</name>
    <dbReference type="NCBI Taxonomy" id="2862362"/>
    <lineage>
        <taxon>Eukaryota</taxon>
        <taxon>Fungi</taxon>
        <taxon>Dikarya</taxon>
        <taxon>Basidiomycota</taxon>
        <taxon>Agaricomycotina</taxon>
        <taxon>Agaricomycetes</taxon>
        <taxon>Agaricomycetidae</taxon>
        <taxon>Agaricales</taxon>
        <taxon>Marasmiineae</taxon>
        <taxon>Mycenaceae</taxon>
        <taxon>Favolaschia</taxon>
    </lineage>
</organism>
<dbReference type="EMBL" id="JAWWNJ010000101">
    <property type="protein sequence ID" value="KAK6995770.1"/>
    <property type="molecule type" value="Genomic_DNA"/>
</dbReference>
<evidence type="ECO:0000313" key="3">
    <source>
        <dbReference type="Proteomes" id="UP001362999"/>
    </source>
</evidence>
<dbReference type="AlphaFoldDB" id="A0AAV9ZXM8"/>
<protein>
    <submittedName>
        <fullName evidence="2">Uncharacterized protein</fullName>
    </submittedName>
</protein>
<evidence type="ECO:0000313" key="2">
    <source>
        <dbReference type="EMBL" id="KAK6995770.1"/>
    </source>
</evidence>
<accession>A0AAV9ZXM8</accession>
<name>A0AAV9ZXM8_9AGAR</name>
<evidence type="ECO:0000256" key="1">
    <source>
        <dbReference type="SAM" id="MobiDB-lite"/>
    </source>
</evidence>
<feature type="compositionally biased region" description="Acidic residues" evidence="1">
    <location>
        <begin position="165"/>
        <end position="178"/>
    </location>
</feature>
<feature type="region of interest" description="Disordered" evidence="1">
    <location>
        <begin position="158"/>
        <end position="182"/>
    </location>
</feature>
<keyword evidence="3" id="KW-1185">Reference proteome</keyword>
<proteinExistence type="predicted"/>
<comment type="caution">
    <text evidence="2">The sequence shown here is derived from an EMBL/GenBank/DDBJ whole genome shotgun (WGS) entry which is preliminary data.</text>
</comment>